<protein>
    <submittedName>
        <fullName evidence="4">Uncharacterized protein LOC109467371</fullName>
    </submittedName>
</protein>
<reference evidence="4" key="1">
    <citation type="submission" date="2025-08" db="UniProtKB">
        <authorList>
            <consortium name="RefSeq"/>
        </authorList>
    </citation>
    <scope>IDENTIFICATION</scope>
    <source>
        <tissue evidence="4">Gonad</tissue>
    </source>
</reference>
<dbReference type="InterPro" id="IPR046341">
    <property type="entry name" value="SET_dom_sf"/>
</dbReference>
<dbReference type="Pfam" id="PF00856">
    <property type="entry name" value="SET"/>
    <property type="match status" value="1"/>
</dbReference>
<proteinExistence type="predicted"/>
<evidence type="ECO:0000313" key="3">
    <source>
        <dbReference type="Proteomes" id="UP000515135"/>
    </source>
</evidence>
<dbReference type="PANTHER" id="PTHR12350">
    <property type="entry name" value="HISTONE-LYSINE N-METHYLTRANSFERASE-RELATED"/>
    <property type="match status" value="1"/>
</dbReference>
<feature type="region of interest" description="Disordered" evidence="1">
    <location>
        <begin position="89"/>
        <end position="109"/>
    </location>
</feature>
<dbReference type="SMART" id="SM00317">
    <property type="entry name" value="SET"/>
    <property type="match status" value="1"/>
</dbReference>
<dbReference type="InterPro" id="IPR001214">
    <property type="entry name" value="SET_dom"/>
</dbReference>
<sequence>MAATLAKVPACVLKSGILASLRFNSVAKCSSQRAYSMATLPFLCSVFREKSSIRQRPLDLLVRARTALGNWKMDMRQQSNYAYRGAVSTKNALDEQKHDSEEETSQETLRHDINDNDMVSVVPRADIKGKCVIANTNIKAGTHLFTLYGDKQRQPTLYTIQVASHAHIHPEGKLIFVNHSCSPNTQFQFSPSWDLYAARDILPGEELTFDYTTTEWQMAQPFQCSCCSTKCIHKVQGFYFLNADQKAERDGVLSPVIKKQLKEQTASE</sequence>
<evidence type="ECO:0000256" key="1">
    <source>
        <dbReference type="SAM" id="MobiDB-lite"/>
    </source>
</evidence>
<dbReference type="RefSeq" id="XP_019620874.1">
    <property type="nucleotide sequence ID" value="XM_019765315.1"/>
</dbReference>
<dbReference type="InterPro" id="IPR053201">
    <property type="entry name" value="Flavunoidine_N-MTase"/>
</dbReference>
<dbReference type="OrthoDB" id="308383at2759"/>
<dbReference type="GeneID" id="109467371"/>
<keyword evidence="3" id="KW-1185">Reference proteome</keyword>
<dbReference type="SUPFAM" id="SSF82199">
    <property type="entry name" value="SET domain"/>
    <property type="match status" value="1"/>
</dbReference>
<organism evidence="3 4">
    <name type="scientific">Branchiostoma belcheri</name>
    <name type="common">Amphioxus</name>
    <dbReference type="NCBI Taxonomy" id="7741"/>
    <lineage>
        <taxon>Eukaryota</taxon>
        <taxon>Metazoa</taxon>
        <taxon>Chordata</taxon>
        <taxon>Cephalochordata</taxon>
        <taxon>Leptocardii</taxon>
        <taxon>Amphioxiformes</taxon>
        <taxon>Branchiostomatidae</taxon>
        <taxon>Branchiostoma</taxon>
    </lineage>
</organism>
<gene>
    <name evidence="4" type="primary">LOC109467371</name>
</gene>
<dbReference type="KEGG" id="bbel:109467371"/>
<feature type="domain" description="SET" evidence="2">
    <location>
        <begin position="117"/>
        <end position="212"/>
    </location>
</feature>
<evidence type="ECO:0000313" key="4">
    <source>
        <dbReference type="RefSeq" id="XP_019620874.1"/>
    </source>
</evidence>
<dbReference type="AlphaFoldDB" id="A0A6P4YFX5"/>
<dbReference type="CDD" id="cd20071">
    <property type="entry name" value="SET_SMYD"/>
    <property type="match status" value="1"/>
</dbReference>
<accession>A0A6P4YFX5</accession>
<evidence type="ECO:0000259" key="2">
    <source>
        <dbReference type="PROSITE" id="PS50280"/>
    </source>
</evidence>
<dbReference type="Proteomes" id="UP000515135">
    <property type="component" value="Unplaced"/>
</dbReference>
<name>A0A6P4YFX5_BRABE</name>
<dbReference type="PROSITE" id="PS50280">
    <property type="entry name" value="SET"/>
    <property type="match status" value="1"/>
</dbReference>
<dbReference type="Gene3D" id="2.170.270.10">
    <property type="entry name" value="SET domain"/>
    <property type="match status" value="1"/>
</dbReference>
<dbReference type="PANTHER" id="PTHR12350:SF19">
    <property type="entry name" value="SET DOMAIN-CONTAINING PROTEIN"/>
    <property type="match status" value="1"/>
</dbReference>